<evidence type="ECO:0000313" key="3">
    <source>
        <dbReference type="Proteomes" id="UP001397290"/>
    </source>
</evidence>
<feature type="compositionally biased region" description="Basic residues" evidence="1">
    <location>
        <begin position="476"/>
        <end position="485"/>
    </location>
</feature>
<dbReference type="Proteomes" id="UP001397290">
    <property type="component" value="Unassembled WGS sequence"/>
</dbReference>
<feature type="region of interest" description="Disordered" evidence="1">
    <location>
        <begin position="556"/>
        <end position="591"/>
    </location>
</feature>
<keyword evidence="3" id="KW-1185">Reference proteome</keyword>
<evidence type="ECO:0008006" key="4">
    <source>
        <dbReference type="Google" id="ProtNLM"/>
    </source>
</evidence>
<sequence length="591" mass="67665">MMHTTAALQLSKDAARCDALVPASISDVARLDDRQLCDWMANHRQLDGSVELHLDGWDKLPTEARSQLARRLTAAQATIATPPRQDLGFGLDLEYLNRRVCQLSDSRDTLLPTVLERATREQTADTDSQTQAGEDDSAIAETDAYHRLVDDGGRPLYSIDSLGRVLQNPDEYQEMLRPFWSHPRSTHSANHVFQKQRDRWRDFRSWQLDNRGLSDPDDAFDAHVREHRDMLKKFGFLKELAKMDSDPSYLKRPGGPWAYHEKRRHWQRRHQIEPGCSGFDDYKTAFGARLSRHGHLLSDLQLKEDPRQQDALTTWAEYLCFEYWWHDYYLARLRRLKPKYDRACARLQDRGILQPGQDADIVETDAYRLRLCGELDSTSAALTAARSEAERACQPRGTATCAPPQIWTAAKERLDDAESDRRRAVQRETIIDEFLQQTRAYRKSRGDVAKHPILIEWVQNQLLLIQTEMISATRQPPRRSKRKRRLADDLESQTANKYAAVEAAPAEPPHTSTTPAVVPQRRILRARNIKQLGNDKPLDTANAVQRLRRVLAGPAQGLRRSARIQARKMSADADDATAPSRNSVHPGRMQR</sequence>
<evidence type="ECO:0000256" key="1">
    <source>
        <dbReference type="SAM" id="MobiDB-lite"/>
    </source>
</evidence>
<organism evidence="2 3">
    <name type="scientific">Beauveria asiatica</name>
    <dbReference type="NCBI Taxonomy" id="1069075"/>
    <lineage>
        <taxon>Eukaryota</taxon>
        <taxon>Fungi</taxon>
        <taxon>Dikarya</taxon>
        <taxon>Ascomycota</taxon>
        <taxon>Pezizomycotina</taxon>
        <taxon>Sordariomycetes</taxon>
        <taxon>Hypocreomycetidae</taxon>
        <taxon>Hypocreales</taxon>
        <taxon>Cordycipitaceae</taxon>
        <taxon>Beauveria</taxon>
    </lineage>
</organism>
<evidence type="ECO:0000313" key="2">
    <source>
        <dbReference type="EMBL" id="KAK8142785.1"/>
    </source>
</evidence>
<dbReference type="EMBL" id="JAAHCF010000610">
    <property type="protein sequence ID" value="KAK8142785.1"/>
    <property type="molecule type" value="Genomic_DNA"/>
</dbReference>
<accession>A0AAW0RL46</accession>
<name>A0AAW0RL46_9HYPO</name>
<dbReference type="AlphaFoldDB" id="A0AAW0RL46"/>
<protein>
    <recommendedName>
        <fullName evidence="4">Ankyrin 2,3/unc44</fullName>
    </recommendedName>
</protein>
<comment type="caution">
    <text evidence="2">The sequence shown here is derived from an EMBL/GenBank/DDBJ whole genome shotgun (WGS) entry which is preliminary data.</text>
</comment>
<feature type="region of interest" description="Disordered" evidence="1">
    <location>
        <begin position="118"/>
        <end position="138"/>
    </location>
</feature>
<feature type="region of interest" description="Disordered" evidence="1">
    <location>
        <begin position="472"/>
        <end position="493"/>
    </location>
</feature>
<proteinExistence type="predicted"/>
<reference evidence="2 3" key="1">
    <citation type="submission" date="2020-02" db="EMBL/GenBank/DDBJ databases">
        <title>Comparative genomics of the hypocrealean fungal genus Beauvera.</title>
        <authorList>
            <person name="Showalter D.N."/>
            <person name="Bushley K.E."/>
            <person name="Rehner S.A."/>
        </authorList>
    </citation>
    <scope>NUCLEOTIDE SEQUENCE [LARGE SCALE GENOMIC DNA]</scope>
    <source>
        <strain evidence="2 3">ARSEF4384</strain>
    </source>
</reference>
<gene>
    <name evidence="2" type="ORF">G3M48_008264</name>
</gene>